<dbReference type="CDD" id="cd00635">
    <property type="entry name" value="PLPDE_III_YBL036c_like"/>
    <property type="match status" value="1"/>
</dbReference>
<dbReference type="InterPro" id="IPR001608">
    <property type="entry name" value="Ala_racemase_N"/>
</dbReference>
<gene>
    <name evidence="6" type="ORF">CLV25_103118</name>
</gene>
<evidence type="ECO:0000256" key="4">
    <source>
        <dbReference type="RuleBase" id="RU004514"/>
    </source>
</evidence>
<name>A0A4R2ENA1_9BACT</name>
<reference evidence="6 7" key="1">
    <citation type="submission" date="2019-03" db="EMBL/GenBank/DDBJ databases">
        <title>Genomic Encyclopedia of Archaeal and Bacterial Type Strains, Phase II (KMG-II): from individual species to whole genera.</title>
        <authorList>
            <person name="Goeker M."/>
        </authorList>
    </citation>
    <scope>NUCLEOTIDE SEQUENCE [LARGE SCALE GENOMIC DNA]</scope>
    <source>
        <strain evidence="6 7">RL-C</strain>
    </source>
</reference>
<dbReference type="OrthoDB" id="9804072at2"/>
<comment type="similarity">
    <text evidence="2 4">Belongs to the pyridoxal phosphate-binding protein YggS/PROSC family.</text>
</comment>
<dbReference type="FunFam" id="3.20.20.10:FF:000018">
    <property type="entry name" value="Pyridoxal phosphate homeostasis protein"/>
    <property type="match status" value="1"/>
</dbReference>
<dbReference type="InterPro" id="IPR011078">
    <property type="entry name" value="PyrdxlP_homeostasis"/>
</dbReference>
<evidence type="ECO:0000259" key="5">
    <source>
        <dbReference type="Pfam" id="PF01168"/>
    </source>
</evidence>
<evidence type="ECO:0000313" key="7">
    <source>
        <dbReference type="Proteomes" id="UP000294830"/>
    </source>
</evidence>
<sequence>MSIVENLRLVQNEIPSHVKLIAVSKTKPNEAIMECYEAGQRVFGENKPQELTQKWNDLPKDIEWHMIGHLQTNKVKYIAPFVSLIHSVDSPKLLAVIDKEAAKNNRVIDCLFQMHIAQEETKFGFDYAELAEFLDSGAIDEFKNVCMVGVMGMATFTDDVEQVRGEFHDLKEIFIKIKQKYYASEPSFKEVSMGMSDDFRIAIEEGSTMVRVGSAIFGERVYL</sequence>
<proteinExistence type="inferred from homology"/>
<dbReference type="Proteomes" id="UP000294830">
    <property type="component" value="Unassembled WGS sequence"/>
</dbReference>
<dbReference type="AlphaFoldDB" id="A0A4R2ENA1"/>
<comment type="cofactor">
    <cofactor evidence="3">
        <name>pyridoxal 5'-phosphate</name>
        <dbReference type="ChEBI" id="CHEBI:597326"/>
    </cofactor>
</comment>
<dbReference type="SUPFAM" id="SSF51419">
    <property type="entry name" value="PLP-binding barrel"/>
    <property type="match status" value="1"/>
</dbReference>
<evidence type="ECO:0000313" key="6">
    <source>
        <dbReference type="EMBL" id="TCN70598.1"/>
    </source>
</evidence>
<organism evidence="6 7">
    <name type="scientific">Acetobacteroides hydrogenigenes</name>
    <dbReference type="NCBI Taxonomy" id="979970"/>
    <lineage>
        <taxon>Bacteria</taxon>
        <taxon>Pseudomonadati</taxon>
        <taxon>Bacteroidota</taxon>
        <taxon>Bacteroidia</taxon>
        <taxon>Bacteroidales</taxon>
        <taxon>Rikenellaceae</taxon>
        <taxon>Acetobacteroides</taxon>
    </lineage>
</organism>
<dbReference type="PIRSF" id="PIRSF004848">
    <property type="entry name" value="YBL036c_PLPDEIII"/>
    <property type="match status" value="1"/>
</dbReference>
<accession>A0A4R2ENA1</accession>
<evidence type="ECO:0000256" key="2">
    <source>
        <dbReference type="HAMAP-Rule" id="MF_02087"/>
    </source>
</evidence>
<comment type="caution">
    <text evidence="6">The sequence shown here is derived from an EMBL/GenBank/DDBJ whole genome shotgun (WGS) entry which is preliminary data.</text>
</comment>
<dbReference type="NCBIfam" id="TIGR00044">
    <property type="entry name" value="YggS family pyridoxal phosphate-dependent enzyme"/>
    <property type="match status" value="1"/>
</dbReference>
<feature type="domain" description="Alanine racemase N-terminal" evidence="5">
    <location>
        <begin position="3"/>
        <end position="220"/>
    </location>
</feature>
<dbReference type="Pfam" id="PF01168">
    <property type="entry name" value="Ala_racemase_N"/>
    <property type="match status" value="1"/>
</dbReference>
<dbReference type="Gene3D" id="3.20.20.10">
    <property type="entry name" value="Alanine racemase"/>
    <property type="match status" value="1"/>
</dbReference>
<protein>
    <recommendedName>
        <fullName evidence="2">Pyridoxal phosphate homeostasis protein</fullName>
        <shortName evidence="2">PLP homeostasis protein</shortName>
    </recommendedName>
</protein>
<dbReference type="PANTHER" id="PTHR10146:SF14">
    <property type="entry name" value="PYRIDOXAL PHOSPHATE HOMEOSTASIS PROTEIN"/>
    <property type="match status" value="1"/>
</dbReference>
<evidence type="ECO:0000256" key="1">
    <source>
        <dbReference type="ARBA" id="ARBA00022898"/>
    </source>
</evidence>
<feature type="modified residue" description="N6-(pyridoxal phosphate)lysine" evidence="2 3">
    <location>
        <position position="25"/>
    </location>
</feature>
<dbReference type="EMBL" id="SLWB01000003">
    <property type="protein sequence ID" value="TCN70598.1"/>
    <property type="molecule type" value="Genomic_DNA"/>
</dbReference>
<dbReference type="HAMAP" id="MF_02087">
    <property type="entry name" value="PLP_homeostasis"/>
    <property type="match status" value="1"/>
</dbReference>
<evidence type="ECO:0000256" key="3">
    <source>
        <dbReference type="PIRSR" id="PIRSR004848-1"/>
    </source>
</evidence>
<dbReference type="PANTHER" id="PTHR10146">
    <property type="entry name" value="PROLINE SYNTHETASE CO-TRANSCRIBED BACTERIAL HOMOLOG PROTEIN"/>
    <property type="match status" value="1"/>
</dbReference>
<comment type="function">
    <text evidence="2">Pyridoxal 5'-phosphate (PLP)-binding protein, which is involved in PLP homeostasis.</text>
</comment>
<keyword evidence="1 2" id="KW-0663">Pyridoxal phosphate</keyword>
<dbReference type="GO" id="GO:0030170">
    <property type="term" value="F:pyridoxal phosphate binding"/>
    <property type="evidence" value="ECO:0007669"/>
    <property type="project" value="UniProtKB-UniRule"/>
</dbReference>
<dbReference type="PROSITE" id="PS01211">
    <property type="entry name" value="UPF0001"/>
    <property type="match status" value="1"/>
</dbReference>
<dbReference type="InterPro" id="IPR029066">
    <property type="entry name" value="PLP-binding_barrel"/>
</dbReference>
<keyword evidence="7" id="KW-1185">Reference proteome</keyword>
<dbReference type="RefSeq" id="WP_131838459.1">
    <property type="nucleotide sequence ID" value="NZ_SLWB01000003.1"/>
</dbReference>